<dbReference type="GeneID" id="9597851"/>
<dbReference type="InterPro" id="IPR052479">
    <property type="entry name" value="GPI-anchor_Adhesion_Reg"/>
</dbReference>
<feature type="signal peptide" evidence="3">
    <location>
        <begin position="1"/>
        <end position="18"/>
    </location>
</feature>
<feature type="domain" description="Yeast cell wall synthesis Kre9/Knh1-like N-terminal" evidence="4">
    <location>
        <begin position="24"/>
        <end position="117"/>
    </location>
</feature>
<evidence type="ECO:0000259" key="4">
    <source>
        <dbReference type="Pfam" id="PF10342"/>
    </source>
</evidence>
<dbReference type="VEuPathDB" id="FungiDB:SCHCODRAFT_080413"/>
<evidence type="ECO:0000256" key="2">
    <source>
        <dbReference type="SAM" id="MobiDB-lite"/>
    </source>
</evidence>
<reference evidence="5 6" key="1">
    <citation type="journal article" date="2010" name="Nat. Biotechnol.">
        <title>Genome sequence of the model mushroom Schizophyllum commune.</title>
        <authorList>
            <person name="Ohm R.A."/>
            <person name="de Jong J.F."/>
            <person name="Lugones L.G."/>
            <person name="Aerts A."/>
            <person name="Kothe E."/>
            <person name="Stajich J.E."/>
            <person name="de Vries R.P."/>
            <person name="Record E."/>
            <person name="Levasseur A."/>
            <person name="Baker S.E."/>
            <person name="Bartholomew K.A."/>
            <person name="Coutinho P.M."/>
            <person name="Erdmann S."/>
            <person name="Fowler T.J."/>
            <person name="Gathman A.C."/>
            <person name="Lombard V."/>
            <person name="Henrissat B."/>
            <person name="Knabe N."/>
            <person name="Kuees U."/>
            <person name="Lilly W.W."/>
            <person name="Lindquist E."/>
            <person name="Lucas S."/>
            <person name="Magnuson J.K."/>
            <person name="Piumi F."/>
            <person name="Raudaskoski M."/>
            <person name="Salamov A."/>
            <person name="Schmutz J."/>
            <person name="Schwarze F.W.M.R."/>
            <person name="vanKuyk P.A."/>
            <person name="Horton J.S."/>
            <person name="Grigoriev I.V."/>
            <person name="Woesten H.A.B."/>
        </authorList>
    </citation>
    <scope>NUCLEOTIDE SEQUENCE [LARGE SCALE GENOMIC DNA]</scope>
    <source>
        <strain evidence="6">H4-8 / FGSC 9210</strain>
    </source>
</reference>
<keyword evidence="1 3" id="KW-0732">Signal</keyword>
<gene>
    <name evidence="5" type="ORF">SCHCODRAFT_80413</name>
</gene>
<evidence type="ECO:0000313" key="5">
    <source>
        <dbReference type="EMBL" id="EFJ03189.1"/>
    </source>
</evidence>
<sequence length="180" mass="18576">MRSAAAIAVLSLASFAAAFTVTQPSDKKGWTDCNAQTLEWKTVQTDAKNFTVVLVNQDSSVLSDPIVLAEDVDASKDSLDIDAPEGGWPSGDDFQVNLVYSKKQSDRIYAQSVMFDIKEDKDCSESSTTKSGSQTSTATSSGASSSASSGSSGDDNNGALATTAQTGLIGAVALLGAFLA</sequence>
<proteinExistence type="predicted"/>
<evidence type="ECO:0000313" key="6">
    <source>
        <dbReference type="Proteomes" id="UP000007431"/>
    </source>
</evidence>
<evidence type="ECO:0000256" key="3">
    <source>
        <dbReference type="SAM" id="SignalP"/>
    </source>
</evidence>
<dbReference type="RefSeq" id="XP_003038091.1">
    <property type="nucleotide sequence ID" value="XM_003038045.1"/>
</dbReference>
<dbReference type="HOGENOM" id="CLU_088618_3_0_1"/>
<dbReference type="InterPro" id="IPR018466">
    <property type="entry name" value="Kre9/Knh1-like_N"/>
</dbReference>
<feature type="chain" id="PRO_5003120281" description="Yeast cell wall synthesis Kre9/Knh1-like N-terminal domain-containing protein" evidence="3">
    <location>
        <begin position="19"/>
        <end position="180"/>
    </location>
</feature>
<dbReference type="Proteomes" id="UP000007431">
    <property type="component" value="Unassembled WGS sequence"/>
</dbReference>
<dbReference type="Pfam" id="PF10342">
    <property type="entry name" value="Kre9_KNH"/>
    <property type="match status" value="1"/>
</dbReference>
<dbReference type="EMBL" id="GL377302">
    <property type="protein sequence ID" value="EFJ03189.1"/>
    <property type="molecule type" value="Genomic_DNA"/>
</dbReference>
<dbReference type="PANTHER" id="PTHR35185:SF1">
    <property type="entry name" value="UPF0619 GPI-ANCHORED MEMBRANE PROTEIN C1322.10"/>
    <property type="match status" value="1"/>
</dbReference>
<protein>
    <recommendedName>
        <fullName evidence="4">Yeast cell wall synthesis Kre9/Knh1-like N-terminal domain-containing protein</fullName>
    </recommendedName>
</protein>
<dbReference type="OrthoDB" id="5316007at2759"/>
<organism evidence="6">
    <name type="scientific">Schizophyllum commune (strain H4-8 / FGSC 9210)</name>
    <name type="common">Split gill fungus</name>
    <dbReference type="NCBI Taxonomy" id="578458"/>
    <lineage>
        <taxon>Eukaryota</taxon>
        <taxon>Fungi</taxon>
        <taxon>Dikarya</taxon>
        <taxon>Basidiomycota</taxon>
        <taxon>Agaricomycotina</taxon>
        <taxon>Agaricomycetes</taxon>
        <taxon>Agaricomycetidae</taxon>
        <taxon>Agaricales</taxon>
        <taxon>Schizophyllaceae</taxon>
        <taxon>Schizophyllum</taxon>
    </lineage>
</organism>
<feature type="compositionally biased region" description="Low complexity" evidence="2">
    <location>
        <begin position="125"/>
        <end position="153"/>
    </location>
</feature>
<dbReference type="OMA" id="DQVDMSK"/>
<dbReference type="PANTHER" id="PTHR35185">
    <property type="entry name" value="SERINE/THREONINE-RICH PROTEIN ADG2-RELATED"/>
    <property type="match status" value="1"/>
</dbReference>
<dbReference type="InParanoid" id="D8PRZ8"/>
<keyword evidence="6" id="KW-1185">Reference proteome</keyword>
<dbReference type="eggNOG" id="ENOG502T1AG">
    <property type="taxonomic scope" value="Eukaryota"/>
</dbReference>
<name>D8PRZ8_SCHCM</name>
<accession>D8PRZ8</accession>
<dbReference type="AlphaFoldDB" id="D8PRZ8"/>
<feature type="region of interest" description="Disordered" evidence="2">
    <location>
        <begin position="121"/>
        <end position="159"/>
    </location>
</feature>
<evidence type="ECO:0000256" key="1">
    <source>
        <dbReference type="ARBA" id="ARBA00022729"/>
    </source>
</evidence>
<dbReference type="KEGG" id="scm:SCHCO_080413"/>